<proteinExistence type="predicted"/>
<dbReference type="InterPro" id="IPR005545">
    <property type="entry name" value="YCII"/>
</dbReference>
<dbReference type="Proteomes" id="UP000076738">
    <property type="component" value="Unassembled WGS sequence"/>
</dbReference>
<keyword evidence="4" id="KW-1185">Reference proteome</keyword>
<evidence type="ECO:0000256" key="1">
    <source>
        <dbReference type="SAM" id="MobiDB-lite"/>
    </source>
</evidence>
<accession>A0A167HSF5</accession>
<evidence type="ECO:0000259" key="2">
    <source>
        <dbReference type="Pfam" id="PF03795"/>
    </source>
</evidence>
<sequence length="119" mass="13017">MSKVFFVYAPDFTDEGAPERRNKVRPEHLAAAKLREGTLLGGPMIDESGTMRGSTMFVNADSEEEVRKRVEEDIYYKSGSSGTPQRLPSGGTGPLARPRCDLSSGLRCRCVSCCISLKV</sequence>
<dbReference type="InterPro" id="IPR011008">
    <property type="entry name" value="Dimeric_a/b-barrel"/>
</dbReference>
<feature type="region of interest" description="Disordered" evidence="1">
    <location>
        <begin position="75"/>
        <end position="98"/>
    </location>
</feature>
<reference evidence="3 4" key="1">
    <citation type="journal article" date="2016" name="Mol. Biol. Evol.">
        <title>Comparative Genomics of Early-Diverging Mushroom-Forming Fungi Provides Insights into the Origins of Lignocellulose Decay Capabilities.</title>
        <authorList>
            <person name="Nagy L.G."/>
            <person name="Riley R."/>
            <person name="Tritt A."/>
            <person name="Adam C."/>
            <person name="Daum C."/>
            <person name="Floudas D."/>
            <person name="Sun H."/>
            <person name="Yadav J.S."/>
            <person name="Pangilinan J."/>
            <person name="Larsson K.H."/>
            <person name="Matsuura K."/>
            <person name="Barry K."/>
            <person name="Labutti K."/>
            <person name="Kuo R."/>
            <person name="Ohm R.A."/>
            <person name="Bhattacharya S.S."/>
            <person name="Shirouzu T."/>
            <person name="Yoshinaga Y."/>
            <person name="Martin F.M."/>
            <person name="Grigoriev I.V."/>
            <person name="Hibbett D.S."/>
        </authorList>
    </citation>
    <scope>NUCLEOTIDE SEQUENCE [LARGE SCALE GENOMIC DNA]</scope>
    <source>
        <strain evidence="3 4">TUFC12733</strain>
    </source>
</reference>
<name>A0A167HSF5_CALVF</name>
<feature type="domain" description="YCII-related" evidence="2">
    <location>
        <begin position="15"/>
        <end position="80"/>
    </location>
</feature>
<evidence type="ECO:0000313" key="3">
    <source>
        <dbReference type="EMBL" id="KZO91932.1"/>
    </source>
</evidence>
<organism evidence="3 4">
    <name type="scientific">Calocera viscosa (strain TUFC12733)</name>
    <dbReference type="NCBI Taxonomy" id="1330018"/>
    <lineage>
        <taxon>Eukaryota</taxon>
        <taxon>Fungi</taxon>
        <taxon>Dikarya</taxon>
        <taxon>Basidiomycota</taxon>
        <taxon>Agaricomycotina</taxon>
        <taxon>Dacrymycetes</taxon>
        <taxon>Dacrymycetales</taxon>
        <taxon>Dacrymycetaceae</taxon>
        <taxon>Calocera</taxon>
    </lineage>
</organism>
<evidence type="ECO:0000313" key="4">
    <source>
        <dbReference type="Proteomes" id="UP000076738"/>
    </source>
</evidence>
<feature type="region of interest" description="Disordered" evidence="1">
    <location>
        <begin position="40"/>
        <end position="63"/>
    </location>
</feature>
<dbReference type="InterPro" id="IPR051807">
    <property type="entry name" value="Sec-metab_biosynth-assoc"/>
</dbReference>
<dbReference type="SUPFAM" id="SSF54909">
    <property type="entry name" value="Dimeric alpha+beta barrel"/>
    <property type="match status" value="1"/>
</dbReference>
<dbReference type="EMBL" id="KV417316">
    <property type="protein sequence ID" value="KZO91932.1"/>
    <property type="molecule type" value="Genomic_DNA"/>
</dbReference>
<dbReference type="Pfam" id="PF03795">
    <property type="entry name" value="YCII"/>
    <property type="match status" value="1"/>
</dbReference>
<gene>
    <name evidence="3" type="ORF">CALVIDRAFT_601890</name>
</gene>
<dbReference type="PANTHER" id="PTHR33606:SF3">
    <property type="entry name" value="PROTEIN YCII"/>
    <property type="match status" value="1"/>
</dbReference>
<dbReference type="Gene3D" id="3.30.70.1060">
    <property type="entry name" value="Dimeric alpha+beta barrel"/>
    <property type="match status" value="1"/>
</dbReference>
<dbReference type="AlphaFoldDB" id="A0A167HSF5"/>
<protein>
    <recommendedName>
        <fullName evidence="2">YCII-related domain-containing protein</fullName>
    </recommendedName>
</protein>
<dbReference type="PANTHER" id="PTHR33606">
    <property type="entry name" value="PROTEIN YCII"/>
    <property type="match status" value="1"/>
</dbReference>
<dbReference type="OrthoDB" id="5519740at2759"/>